<feature type="domain" description="N-acetylmuramoyl-L-alanine amidase" evidence="3">
    <location>
        <begin position="94"/>
        <end position="230"/>
    </location>
</feature>
<protein>
    <submittedName>
        <fullName evidence="5">N-acetylmuramoyl-L-alanine amidase</fullName>
        <ecNumber evidence="5">3.5.1.28</ecNumber>
    </submittedName>
</protein>
<dbReference type="EMBL" id="JAHBOM010000033">
    <property type="protein sequence ID" value="MBU8826972.1"/>
    <property type="molecule type" value="Genomic_DNA"/>
</dbReference>
<accession>A0ABS6HZP9</accession>
<keyword evidence="5" id="KW-0378">Hydrolase</keyword>
<dbReference type="InterPro" id="IPR015510">
    <property type="entry name" value="PGRP"/>
</dbReference>
<feature type="region of interest" description="Disordered" evidence="2">
    <location>
        <begin position="44"/>
        <end position="79"/>
    </location>
</feature>
<evidence type="ECO:0000313" key="6">
    <source>
        <dbReference type="Proteomes" id="UP000696413"/>
    </source>
</evidence>
<dbReference type="PROSITE" id="PS51318">
    <property type="entry name" value="TAT"/>
    <property type="match status" value="1"/>
</dbReference>
<dbReference type="PANTHER" id="PTHR11022:SF41">
    <property type="entry name" value="PEPTIDOGLYCAN-RECOGNITION PROTEIN LC-RELATED"/>
    <property type="match status" value="1"/>
</dbReference>
<evidence type="ECO:0000259" key="4">
    <source>
        <dbReference type="SMART" id="SM00701"/>
    </source>
</evidence>
<organism evidence="5 6">
    <name type="scientific">Mycolicibacterium goodii</name>
    <name type="common">Mycobacterium goodii</name>
    <dbReference type="NCBI Taxonomy" id="134601"/>
    <lineage>
        <taxon>Bacteria</taxon>
        <taxon>Bacillati</taxon>
        <taxon>Actinomycetota</taxon>
        <taxon>Actinomycetes</taxon>
        <taxon>Mycobacteriales</taxon>
        <taxon>Mycobacteriaceae</taxon>
        <taxon>Mycolicibacterium</taxon>
    </lineage>
</organism>
<proteinExistence type="inferred from homology"/>
<feature type="compositionally biased region" description="Polar residues" evidence="2">
    <location>
        <begin position="47"/>
        <end position="60"/>
    </location>
</feature>
<name>A0ABS6HZP9_MYCGD</name>
<dbReference type="Gene3D" id="3.40.80.10">
    <property type="entry name" value="Peptidoglycan recognition protein-like"/>
    <property type="match status" value="1"/>
</dbReference>
<dbReference type="Pfam" id="PF01510">
    <property type="entry name" value="Amidase_2"/>
    <property type="match status" value="1"/>
</dbReference>
<comment type="similarity">
    <text evidence="1">Belongs to the N-acetylmuramoyl-L-alanine amidase 2 family.</text>
</comment>
<dbReference type="InterPro" id="IPR036505">
    <property type="entry name" value="Amidase/PGRP_sf"/>
</dbReference>
<feature type="domain" description="Peptidoglycan recognition protein family" evidence="4">
    <location>
        <begin position="85"/>
        <end position="224"/>
    </location>
</feature>
<dbReference type="CDD" id="cd06583">
    <property type="entry name" value="PGRP"/>
    <property type="match status" value="1"/>
</dbReference>
<evidence type="ECO:0000259" key="3">
    <source>
        <dbReference type="SMART" id="SM00644"/>
    </source>
</evidence>
<dbReference type="SUPFAM" id="SSF55846">
    <property type="entry name" value="N-acetylmuramoyl-L-alanine amidase-like"/>
    <property type="match status" value="1"/>
</dbReference>
<comment type="caution">
    <text evidence="5">The sequence shown here is derived from an EMBL/GenBank/DDBJ whole genome shotgun (WGS) entry which is preliminary data.</text>
</comment>
<dbReference type="Proteomes" id="UP000696413">
    <property type="component" value="Unassembled WGS sequence"/>
</dbReference>
<dbReference type="SMART" id="SM00701">
    <property type="entry name" value="PGRP"/>
    <property type="match status" value="1"/>
</dbReference>
<dbReference type="PANTHER" id="PTHR11022">
    <property type="entry name" value="PEPTIDOGLYCAN RECOGNITION PROTEIN"/>
    <property type="match status" value="1"/>
</dbReference>
<reference evidence="5 6" key="1">
    <citation type="submission" date="2021-05" db="EMBL/GenBank/DDBJ databases">
        <title>Draft Genome Sequences of Clinical Respiratory Isolates of Mycobacterium goodii Recovered in Ireland.</title>
        <authorList>
            <person name="Flanagan P.R."/>
            <person name="Mok S."/>
            <person name="Roycroft E."/>
            <person name="Rogers T.R."/>
            <person name="Fitzgibbon M."/>
        </authorList>
    </citation>
    <scope>NUCLEOTIDE SEQUENCE [LARGE SCALE GENOMIC DNA]</scope>
    <source>
        <strain evidence="5 6">14IE55</strain>
    </source>
</reference>
<feature type="compositionally biased region" description="Pro residues" evidence="2">
    <location>
        <begin position="63"/>
        <end position="75"/>
    </location>
</feature>
<keyword evidence="6" id="KW-1185">Reference proteome</keyword>
<evidence type="ECO:0000313" key="5">
    <source>
        <dbReference type="EMBL" id="MBU8826972.1"/>
    </source>
</evidence>
<sequence>MNSRSHQRSGTPISALSRRRLLELGGLGLTAATLGACATHATEDALPTSQSASNTPTRSLQPEVPPTPQSNPPVVPTAVESQPMVQICREAWGAAPARPGGRPHTISRMTLHHTATVLGDNRYAPDRLRQHQQYHQGDRGWIDIAYHVGIDRNGNIYELRAPELAGDTATDYDPAGHFLVLCEGNFDEESVTEAQLDGAAKAFAWAAQNFNLTSDLLGGHRDFASTACPGENLCAHITSGDLHARIETLLAAGPIDLQRLCGEEAAARIAAIEAGQ</sequence>
<evidence type="ECO:0000256" key="1">
    <source>
        <dbReference type="ARBA" id="ARBA00007553"/>
    </source>
</evidence>
<dbReference type="InterPro" id="IPR002502">
    <property type="entry name" value="Amidase_domain"/>
</dbReference>
<dbReference type="SMART" id="SM00644">
    <property type="entry name" value="Ami_2"/>
    <property type="match status" value="1"/>
</dbReference>
<gene>
    <name evidence="5" type="ORF">KL859_29365</name>
</gene>
<dbReference type="GO" id="GO:0008745">
    <property type="term" value="F:N-acetylmuramoyl-L-alanine amidase activity"/>
    <property type="evidence" value="ECO:0007669"/>
    <property type="project" value="UniProtKB-EC"/>
</dbReference>
<dbReference type="InterPro" id="IPR006311">
    <property type="entry name" value="TAT_signal"/>
</dbReference>
<dbReference type="InterPro" id="IPR006619">
    <property type="entry name" value="PGRP_domain_met/bac"/>
</dbReference>
<evidence type="ECO:0000256" key="2">
    <source>
        <dbReference type="SAM" id="MobiDB-lite"/>
    </source>
</evidence>
<dbReference type="EC" id="3.5.1.28" evidence="5"/>